<reference evidence="2" key="1">
    <citation type="journal article" date="2023" name="Plant J.">
        <title>The genome of the king protea, Protea cynaroides.</title>
        <authorList>
            <person name="Chang J."/>
            <person name="Duong T.A."/>
            <person name="Schoeman C."/>
            <person name="Ma X."/>
            <person name="Roodt D."/>
            <person name="Barker N."/>
            <person name="Li Z."/>
            <person name="Van de Peer Y."/>
            <person name="Mizrachi E."/>
        </authorList>
    </citation>
    <scope>NUCLEOTIDE SEQUENCE</scope>
    <source>
        <tissue evidence="2">Young leaves</tissue>
    </source>
</reference>
<dbReference type="EMBL" id="JAMYWD010003598">
    <property type="protein sequence ID" value="KAJ4930445.1"/>
    <property type="molecule type" value="Genomic_DNA"/>
</dbReference>
<organism evidence="2 3">
    <name type="scientific">Protea cynaroides</name>
    <dbReference type="NCBI Taxonomy" id="273540"/>
    <lineage>
        <taxon>Eukaryota</taxon>
        <taxon>Viridiplantae</taxon>
        <taxon>Streptophyta</taxon>
        <taxon>Embryophyta</taxon>
        <taxon>Tracheophyta</taxon>
        <taxon>Spermatophyta</taxon>
        <taxon>Magnoliopsida</taxon>
        <taxon>Proteales</taxon>
        <taxon>Proteaceae</taxon>
        <taxon>Protea</taxon>
    </lineage>
</organism>
<dbReference type="AlphaFoldDB" id="A0A9Q0GNE2"/>
<keyword evidence="3" id="KW-1185">Reference proteome</keyword>
<sequence length="315" mass="33640">MTAAAGGSLPPVDGNGKRGGKGYGRGAGNVAPLPIRSSVENLRGDNSYRFKAGTSVNARSESRFAKENESVGLNDVLAKGVNHNGPFPATDLTESRVPMINPFLGCLESNSYPNDAGLGSGSQNDISRTSFPPPVVATSLGIGPQSQLQMNNPFLLRGVFSLPATHVMTDAQYGTGALPVVVDERRGLPWETNGNKGERPANKERQLGHSGLRDQNASTKPVGRWADIVDDEESEEGDVVAMEEREALPVVYNDLEAVDGALKDKEGEFTMVDKLLLRHPLGIGNKKVSQGRADQSNAVEARLARLETLRKKGLQ</sequence>
<gene>
    <name evidence="2" type="ORF">NE237_022056</name>
</gene>
<proteinExistence type="predicted"/>
<evidence type="ECO:0000256" key="1">
    <source>
        <dbReference type="SAM" id="MobiDB-lite"/>
    </source>
</evidence>
<feature type="region of interest" description="Disordered" evidence="1">
    <location>
        <begin position="1"/>
        <end position="38"/>
    </location>
</feature>
<feature type="region of interest" description="Disordered" evidence="1">
    <location>
        <begin position="189"/>
        <end position="222"/>
    </location>
</feature>
<protein>
    <submittedName>
        <fullName evidence="2">Uncharacterized protein</fullName>
    </submittedName>
</protein>
<evidence type="ECO:0000313" key="2">
    <source>
        <dbReference type="EMBL" id="KAJ4930445.1"/>
    </source>
</evidence>
<name>A0A9Q0GNE2_9MAGN</name>
<dbReference type="Proteomes" id="UP001141806">
    <property type="component" value="Unassembled WGS sequence"/>
</dbReference>
<feature type="compositionally biased region" description="Basic and acidic residues" evidence="1">
    <location>
        <begin position="196"/>
        <end position="207"/>
    </location>
</feature>
<comment type="caution">
    <text evidence="2">The sequence shown here is derived from an EMBL/GenBank/DDBJ whole genome shotgun (WGS) entry which is preliminary data.</text>
</comment>
<accession>A0A9Q0GNE2</accession>
<evidence type="ECO:0000313" key="3">
    <source>
        <dbReference type="Proteomes" id="UP001141806"/>
    </source>
</evidence>